<dbReference type="OrthoDB" id="1122768at2"/>
<evidence type="ECO:0008006" key="4">
    <source>
        <dbReference type="Google" id="ProtNLM"/>
    </source>
</evidence>
<evidence type="ECO:0000313" key="3">
    <source>
        <dbReference type="Proteomes" id="UP000030121"/>
    </source>
</evidence>
<evidence type="ECO:0000313" key="2">
    <source>
        <dbReference type="EMBL" id="KGO89507.1"/>
    </source>
</evidence>
<dbReference type="RefSeq" id="WP_026979305.1">
    <property type="nucleotide sequence ID" value="NZ_AUCZ01000003.1"/>
</dbReference>
<keyword evidence="3" id="KW-1185">Reference proteome</keyword>
<dbReference type="InterPro" id="IPR025250">
    <property type="entry name" value="DUF4199"/>
</dbReference>
<proteinExistence type="predicted"/>
<comment type="caution">
    <text evidence="2">The sequence shown here is derived from an EMBL/GenBank/DDBJ whole genome shotgun (WGS) entry which is preliminary data.</text>
</comment>
<keyword evidence="1" id="KW-0812">Transmembrane</keyword>
<feature type="transmembrane region" description="Helical" evidence="1">
    <location>
        <begin position="40"/>
        <end position="62"/>
    </location>
</feature>
<gene>
    <name evidence="2" type="ORF">Q764_06960</name>
</gene>
<keyword evidence="1" id="KW-1133">Transmembrane helix</keyword>
<accession>A0A0A2MA04</accession>
<feature type="transmembrane region" description="Helical" evidence="1">
    <location>
        <begin position="12"/>
        <end position="34"/>
    </location>
</feature>
<keyword evidence="1" id="KW-0472">Membrane</keyword>
<sequence length="180" mass="20260">MENSTTPAKHALSYGVTFGVVLVLEFMLMYALNIDTNENAWAGIVMNLLNYVVLPFVLIYTAANKFKKEISEGFLSLSQTLKIGVSITVLAALIYGVFYIIFDLIFPEFKEELFEKIQEIAVKQNPSTTAEQLKMSMKFVKIFMNPYVAVPFTIVMYAVIGLIHSLIVGVILKKDKPVFE</sequence>
<organism evidence="2 3">
    <name type="scientific">Flavobacterium suncheonense GH29-5 = DSM 17707</name>
    <dbReference type="NCBI Taxonomy" id="1121899"/>
    <lineage>
        <taxon>Bacteria</taxon>
        <taxon>Pseudomonadati</taxon>
        <taxon>Bacteroidota</taxon>
        <taxon>Flavobacteriia</taxon>
        <taxon>Flavobacteriales</taxon>
        <taxon>Flavobacteriaceae</taxon>
        <taxon>Flavobacterium</taxon>
    </lineage>
</organism>
<evidence type="ECO:0000256" key="1">
    <source>
        <dbReference type="SAM" id="Phobius"/>
    </source>
</evidence>
<reference evidence="2 3" key="1">
    <citation type="submission" date="2013-09" db="EMBL/GenBank/DDBJ databases">
        <authorList>
            <person name="Zeng Z."/>
            <person name="Chen C."/>
        </authorList>
    </citation>
    <scope>NUCLEOTIDE SEQUENCE [LARGE SCALE GENOMIC DNA]</scope>
    <source>
        <strain evidence="2 3">GH29-5</strain>
    </source>
</reference>
<dbReference type="AlphaFoldDB" id="A0A0A2MA04"/>
<dbReference type="Pfam" id="PF13858">
    <property type="entry name" value="DUF4199"/>
    <property type="match status" value="1"/>
</dbReference>
<dbReference type="eggNOG" id="ENOG5031WK9">
    <property type="taxonomic scope" value="Bacteria"/>
</dbReference>
<feature type="transmembrane region" description="Helical" evidence="1">
    <location>
        <begin position="83"/>
        <end position="102"/>
    </location>
</feature>
<dbReference type="Proteomes" id="UP000030121">
    <property type="component" value="Unassembled WGS sequence"/>
</dbReference>
<feature type="transmembrane region" description="Helical" evidence="1">
    <location>
        <begin position="147"/>
        <end position="172"/>
    </location>
</feature>
<dbReference type="STRING" id="1121899.GCA_000430025_00514"/>
<protein>
    <recommendedName>
        <fullName evidence="4">DUF4199 domain-containing protein</fullName>
    </recommendedName>
</protein>
<dbReference type="EMBL" id="JRLW01000008">
    <property type="protein sequence ID" value="KGO89507.1"/>
    <property type="molecule type" value="Genomic_DNA"/>
</dbReference>
<name>A0A0A2MA04_9FLAO</name>